<dbReference type="Proteomes" id="UP000078343">
    <property type="component" value="Unassembled WGS sequence"/>
</dbReference>
<dbReference type="EMBL" id="LVYI01000002">
    <property type="protein sequence ID" value="OAP62741.1"/>
    <property type="molecule type" value="Genomic_DNA"/>
</dbReference>
<dbReference type="GeneID" id="30006138"/>
<evidence type="ECO:0000313" key="2">
    <source>
        <dbReference type="Proteomes" id="UP000078343"/>
    </source>
</evidence>
<dbReference type="PANTHER" id="PTHR36847:SF1">
    <property type="entry name" value="AMIDOLIGASE ENZYME"/>
    <property type="match status" value="1"/>
</dbReference>
<proteinExistence type="predicted"/>
<dbReference type="AlphaFoldDB" id="A0A178ZTH7"/>
<name>A0A178ZTH7_9EURO</name>
<organism evidence="1 2">
    <name type="scientific">Fonsecaea erecta</name>
    <dbReference type="NCBI Taxonomy" id="1367422"/>
    <lineage>
        <taxon>Eukaryota</taxon>
        <taxon>Fungi</taxon>
        <taxon>Dikarya</taxon>
        <taxon>Ascomycota</taxon>
        <taxon>Pezizomycotina</taxon>
        <taxon>Eurotiomycetes</taxon>
        <taxon>Chaetothyriomycetidae</taxon>
        <taxon>Chaetothyriales</taxon>
        <taxon>Herpotrichiellaceae</taxon>
        <taxon>Fonsecaea</taxon>
    </lineage>
</organism>
<keyword evidence="2" id="KW-1185">Reference proteome</keyword>
<protein>
    <submittedName>
        <fullName evidence="1">Uncharacterized protein</fullName>
    </submittedName>
</protein>
<comment type="caution">
    <text evidence="1">The sequence shown here is derived from an EMBL/GenBank/DDBJ whole genome shotgun (WGS) entry which is preliminary data.</text>
</comment>
<dbReference type="RefSeq" id="XP_018696108.1">
    <property type="nucleotide sequence ID" value="XM_018833484.1"/>
</dbReference>
<accession>A0A178ZTH7</accession>
<dbReference type="Pfam" id="PF12224">
    <property type="entry name" value="Amidoligase_2"/>
    <property type="match status" value="1"/>
</dbReference>
<evidence type="ECO:0000313" key="1">
    <source>
        <dbReference type="EMBL" id="OAP62741.1"/>
    </source>
</evidence>
<dbReference type="InterPro" id="IPR022025">
    <property type="entry name" value="Amidoligase_2"/>
</dbReference>
<gene>
    <name evidence="1" type="ORF">AYL99_01968</name>
</gene>
<dbReference type="STRING" id="1367422.A0A178ZTH7"/>
<dbReference type="PANTHER" id="PTHR36847">
    <property type="entry name" value="AMIDOLIGASE ENZYME"/>
    <property type="match status" value="1"/>
</dbReference>
<sequence length="550" mass="62415">MSSSTSALGKLPLTFGVEIEHAFGVNQDVVGTDKAYRWLLPGNCTIHPNTPNPPDFDPGREEICGILQAVKILRSKGATLNVITWDNEDEGEDREPTDTDMYSHWNMTEDRSVRYPWTAQQLYELSGGRITMWPGWEFSGLELISPALKVPEFGSGHFLPNGLDQVKGFLDLMNEPQPQGTPYCFLSGPQMAGVHVHIGLQPQPDRQLDLPTEFLRHLAFICLAYEDTITLLHHPQRHGYTRSYSYPHVRSNRFVGRLVPPFPRHRCQKGPEFSLADVFLRLFRARDTNELVELLTTVPSDNSGDYQYMVRECFVNFTNCFDFGSSPMKRTVEFRQHHGTLDAEDIGQWVVFLTALARTAERKANEQPPPAAACTVPTLLLRRILTANIGERVAPGKTDVLDTPADVLWRETISDARIMAPIIREAVKYPQLFHTDTRRSLKELFDLIELPVPYRRYWWERAKRCRAEWAATWRGLIPCLDVEPCALEPVRDNKGWAAGELDVPPWDVDADQSTDTFLRAEPQPQPQLSRPNVMSIEAIMNGSEPVSLPE</sequence>
<reference evidence="1 2" key="1">
    <citation type="submission" date="2016-04" db="EMBL/GenBank/DDBJ databases">
        <title>Draft genome of Fonsecaea erecta CBS 125763.</title>
        <authorList>
            <person name="Weiss V.A."/>
            <person name="Vicente V.A."/>
            <person name="Raittz R.T."/>
            <person name="Moreno L.F."/>
            <person name="De Souza E.M."/>
            <person name="Pedrosa F.O."/>
            <person name="Steffens M.B."/>
            <person name="Faoro H."/>
            <person name="Tadra-Sfeir M.Z."/>
            <person name="Najafzadeh M.J."/>
            <person name="Felipe M.S."/>
            <person name="Teixeira M."/>
            <person name="Sun J."/>
            <person name="Xi L."/>
            <person name="Gomes R."/>
            <person name="De Azevedo C.M."/>
            <person name="Salgado C.G."/>
            <person name="Da Silva M.B."/>
            <person name="Nascimento M.F."/>
            <person name="Queiroz-Telles F."/>
            <person name="Attili D.S."/>
            <person name="Gorbushina A."/>
        </authorList>
    </citation>
    <scope>NUCLEOTIDE SEQUENCE [LARGE SCALE GENOMIC DNA]</scope>
    <source>
        <strain evidence="1 2">CBS 125763</strain>
    </source>
</reference>
<dbReference type="OrthoDB" id="412402at2759"/>